<dbReference type="EMBL" id="JAINUF010000006">
    <property type="protein sequence ID" value="KAJ8357376.1"/>
    <property type="molecule type" value="Genomic_DNA"/>
</dbReference>
<keyword evidence="6" id="KW-1133">Transmembrane helix</keyword>
<dbReference type="PROSITE" id="PS50084">
    <property type="entry name" value="KH_TYPE_1"/>
    <property type="match status" value="1"/>
</dbReference>
<gene>
    <name evidence="13" type="ORF">SKAU_G00201700</name>
</gene>
<reference evidence="13" key="1">
    <citation type="journal article" date="2023" name="Science">
        <title>Genome structures resolve the early diversification of teleost fishes.</title>
        <authorList>
            <person name="Parey E."/>
            <person name="Louis A."/>
            <person name="Montfort J."/>
            <person name="Bouchez O."/>
            <person name="Roques C."/>
            <person name="Iampietro C."/>
            <person name="Lluch J."/>
            <person name="Castinel A."/>
            <person name="Donnadieu C."/>
            <person name="Desvignes T."/>
            <person name="Floi Bucao C."/>
            <person name="Jouanno E."/>
            <person name="Wen M."/>
            <person name="Mejri S."/>
            <person name="Dirks R."/>
            <person name="Jansen H."/>
            <person name="Henkel C."/>
            <person name="Chen W.J."/>
            <person name="Zahm M."/>
            <person name="Cabau C."/>
            <person name="Klopp C."/>
            <person name="Thompson A.W."/>
            <person name="Robinson-Rechavi M."/>
            <person name="Braasch I."/>
            <person name="Lecointre G."/>
            <person name="Bobe J."/>
            <person name="Postlethwait J.H."/>
            <person name="Berthelot C."/>
            <person name="Roest Crollius H."/>
            <person name="Guiguen Y."/>
        </authorList>
    </citation>
    <scope>NUCLEOTIDE SEQUENCE</scope>
    <source>
        <strain evidence="13">WJC10195</strain>
    </source>
</reference>
<dbReference type="Pfam" id="PF00013">
    <property type="entry name" value="KH_1"/>
    <property type="match status" value="1"/>
</dbReference>
<dbReference type="Proteomes" id="UP001152622">
    <property type="component" value="Chromosome 6"/>
</dbReference>
<dbReference type="CDD" id="cd22478">
    <property type="entry name" value="KH-I_FUBP1_rpt1"/>
    <property type="match status" value="1"/>
</dbReference>
<evidence type="ECO:0000313" key="13">
    <source>
        <dbReference type="EMBL" id="KAJ8357376.1"/>
    </source>
</evidence>
<dbReference type="InterPro" id="IPR023395">
    <property type="entry name" value="MCP_dom_sf"/>
</dbReference>
<dbReference type="GO" id="GO:0005509">
    <property type="term" value="F:calcium ion binding"/>
    <property type="evidence" value="ECO:0007669"/>
    <property type="project" value="InterPro"/>
</dbReference>
<keyword evidence="14" id="KW-1185">Reference proteome</keyword>
<keyword evidence="4 9" id="KW-0812">Transmembrane</keyword>
<evidence type="ECO:0000259" key="12">
    <source>
        <dbReference type="PROSITE" id="PS50222"/>
    </source>
</evidence>
<evidence type="ECO:0000256" key="9">
    <source>
        <dbReference type="PROSITE-ProRule" id="PRU00282"/>
    </source>
</evidence>
<proteinExistence type="inferred from homology"/>
<name>A0A9Q1FFJ4_SYNKA</name>
<keyword evidence="5" id="KW-0677">Repeat</keyword>
<sequence length="569" mass="63335">MDQFRSLFLKLDKTQDGYIDVDELHKEMTKIGISSVDEKVQVIMGNYDKNHDERLDYEEFLSYMMDREKKWKIHFDMLDKNKCGVIDQDEIIDLFQELGLNISKQNAKRIIQMMDQDNSMTVDWGEFLQHIILNPAEDIAELVSSWKRSLVFDVGESRALPMEFTQEETDSGIWKKYILAAGMADAVSRTATAPIDRLKTQLQVYGSKALSHGRRELQLGGFKSMWQGNAVNVLKGTPQSTLQCFIYAQMKVRYQGPEAMLSVQQRFGLGCVSGAAAHAIFYPLEVLKVRLNLLQRGTYNGMLRCAQSIYQNESVLAFYRGFKPSILCMIPYAGVECAVHQSIMNWAKTDSANSSDSRLFFFSFFAFASGQTASYPLAVIRTQQQAQAFNMNPHTSRGGMNDAFKDALQRARQIAAKIGGDVGGAPPPPTNEFGYGGQKRPLEDADQPETKKVASQMDPFASMMGGMSAPQRSASEEFKVPDGMVGFIIGRGGEQISRLQQESGCKIQIAPDSGGMPERSVTLTGSPDAIQTAKRLLTDIVEKGRPAHHSTITTAREGKPLNSSRNGLE</sequence>
<evidence type="ECO:0000256" key="7">
    <source>
        <dbReference type="ARBA" id="ARBA00023136"/>
    </source>
</evidence>
<dbReference type="CDD" id="cd00051">
    <property type="entry name" value="EFh"/>
    <property type="match status" value="2"/>
</dbReference>
<dbReference type="PROSITE" id="PS50222">
    <property type="entry name" value="EF_HAND_2"/>
    <property type="match status" value="3"/>
</dbReference>
<feature type="domain" description="EF-hand" evidence="12">
    <location>
        <begin position="102"/>
        <end position="137"/>
    </location>
</feature>
<dbReference type="PRINTS" id="PR00926">
    <property type="entry name" value="MITOCARRIER"/>
</dbReference>
<evidence type="ECO:0000256" key="2">
    <source>
        <dbReference type="ARBA" id="ARBA00006375"/>
    </source>
</evidence>
<dbReference type="InterPro" id="IPR004088">
    <property type="entry name" value="KH_dom_type_1"/>
</dbReference>
<dbReference type="Gene3D" id="1.10.238.10">
    <property type="entry name" value="EF-hand"/>
    <property type="match status" value="2"/>
</dbReference>
<evidence type="ECO:0000256" key="11">
    <source>
        <dbReference type="SAM" id="MobiDB-lite"/>
    </source>
</evidence>
<dbReference type="InterPro" id="IPR036612">
    <property type="entry name" value="KH_dom_type_1_sf"/>
</dbReference>
<feature type="domain" description="EF-hand" evidence="12">
    <location>
        <begin position="66"/>
        <end position="101"/>
    </location>
</feature>
<dbReference type="SMART" id="SM00322">
    <property type="entry name" value="KH"/>
    <property type="match status" value="1"/>
</dbReference>
<feature type="domain" description="EF-hand" evidence="12">
    <location>
        <begin position="1"/>
        <end position="34"/>
    </location>
</feature>
<protein>
    <recommendedName>
        <fullName evidence="12">EF-hand domain-containing protein</fullName>
    </recommendedName>
</protein>
<dbReference type="FunFam" id="1.10.238.10:FF:000028">
    <property type="entry name" value="Putative calcium-binding mitochondrial carrier protein scamc-2"/>
    <property type="match status" value="1"/>
</dbReference>
<dbReference type="OrthoDB" id="270584at2759"/>
<keyword evidence="8" id="KW-0694">RNA-binding</keyword>
<dbReference type="InterPro" id="IPR004087">
    <property type="entry name" value="KH_dom"/>
</dbReference>
<evidence type="ECO:0000256" key="5">
    <source>
        <dbReference type="ARBA" id="ARBA00022737"/>
    </source>
</evidence>
<dbReference type="Gene3D" id="1.50.40.10">
    <property type="entry name" value="Mitochondrial carrier domain"/>
    <property type="match status" value="1"/>
</dbReference>
<dbReference type="PANTHER" id="PTHR24089">
    <property type="entry name" value="SOLUTE CARRIER FAMILY 25"/>
    <property type="match status" value="1"/>
</dbReference>
<evidence type="ECO:0000256" key="6">
    <source>
        <dbReference type="ARBA" id="ARBA00022989"/>
    </source>
</evidence>
<keyword evidence="7 9" id="KW-0472">Membrane</keyword>
<evidence type="ECO:0000256" key="8">
    <source>
        <dbReference type="PROSITE-ProRule" id="PRU00117"/>
    </source>
</evidence>
<evidence type="ECO:0000256" key="3">
    <source>
        <dbReference type="ARBA" id="ARBA00022448"/>
    </source>
</evidence>
<evidence type="ECO:0000256" key="10">
    <source>
        <dbReference type="RuleBase" id="RU000488"/>
    </source>
</evidence>
<dbReference type="Pfam" id="PF00153">
    <property type="entry name" value="Mito_carr"/>
    <property type="match status" value="2"/>
</dbReference>
<dbReference type="GO" id="GO:0003723">
    <property type="term" value="F:RNA binding"/>
    <property type="evidence" value="ECO:0007669"/>
    <property type="project" value="UniProtKB-UniRule"/>
</dbReference>
<dbReference type="GO" id="GO:0055085">
    <property type="term" value="P:transmembrane transport"/>
    <property type="evidence" value="ECO:0007669"/>
    <property type="project" value="InterPro"/>
</dbReference>
<feature type="repeat" description="Solcar" evidence="9">
    <location>
        <begin position="172"/>
        <end position="253"/>
    </location>
</feature>
<keyword evidence="3 10" id="KW-0813">Transport</keyword>
<dbReference type="InterPro" id="IPR018108">
    <property type="entry name" value="MCP_transmembrane"/>
</dbReference>
<dbReference type="SUPFAM" id="SSF54791">
    <property type="entry name" value="Eukaryotic type KH-domain (KH-domain type I)"/>
    <property type="match status" value="1"/>
</dbReference>
<feature type="repeat" description="Solcar" evidence="9">
    <location>
        <begin position="261"/>
        <end position="346"/>
    </location>
</feature>
<organism evidence="13 14">
    <name type="scientific">Synaphobranchus kaupii</name>
    <name type="common">Kaup's arrowtooth eel</name>
    <dbReference type="NCBI Taxonomy" id="118154"/>
    <lineage>
        <taxon>Eukaryota</taxon>
        <taxon>Metazoa</taxon>
        <taxon>Chordata</taxon>
        <taxon>Craniata</taxon>
        <taxon>Vertebrata</taxon>
        <taxon>Euteleostomi</taxon>
        <taxon>Actinopterygii</taxon>
        <taxon>Neopterygii</taxon>
        <taxon>Teleostei</taxon>
        <taxon>Anguilliformes</taxon>
        <taxon>Synaphobranchidae</taxon>
        <taxon>Synaphobranchus</taxon>
    </lineage>
</organism>
<dbReference type="SUPFAM" id="SSF47473">
    <property type="entry name" value="EF-hand"/>
    <property type="match status" value="1"/>
</dbReference>
<feature type="region of interest" description="Disordered" evidence="11">
    <location>
        <begin position="542"/>
        <end position="569"/>
    </location>
</feature>
<dbReference type="InterPro" id="IPR002067">
    <property type="entry name" value="MCP"/>
</dbReference>
<dbReference type="GO" id="GO:0005743">
    <property type="term" value="C:mitochondrial inner membrane"/>
    <property type="evidence" value="ECO:0007669"/>
    <property type="project" value="UniProtKB-SubCell"/>
</dbReference>
<dbReference type="SUPFAM" id="SSF103506">
    <property type="entry name" value="Mitochondrial carrier"/>
    <property type="match status" value="1"/>
</dbReference>
<dbReference type="Pfam" id="PF13499">
    <property type="entry name" value="EF-hand_7"/>
    <property type="match status" value="2"/>
</dbReference>
<evidence type="ECO:0000256" key="4">
    <source>
        <dbReference type="ARBA" id="ARBA00022692"/>
    </source>
</evidence>
<dbReference type="InterPro" id="IPR011992">
    <property type="entry name" value="EF-hand-dom_pair"/>
</dbReference>
<dbReference type="PROSITE" id="PS50920">
    <property type="entry name" value="SOLCAR"/>
    <property type="match status" value="2"/>
</dbReference>
<comment type="subcellular location">
    <subcellularLocation>
        <location evidence="1">Mitochondrion inner membrane</location>
        <topology evidence="1">Multi-pass membrane protein</topology>
    </subcellularLocation>
</comment>
<evidence type="ECO:0000313" key="14">
    <source>
        <dbReference type="Proteomes" id="UP001152622"/>
    </source>
</evidence>
<accession>A0A9Q1FFJ4</accession>
<dbReference type="AlphaFoldDB" id="A0A9Q1FFJ4"/>
<dbReference type="SMART" id="SM00054">
    <property type="entry name" value="EFh"/>
    <property type="match status" value="4"/>
</dbReference>
<feature type="region of interest" description="Disordered" evidence="11">
    <location>
        <begin position="419"/>
        <end position="446"/>
    </location>
</feature>
<comment type="caution">
    <text evidence="13">The sequence shown here is derived from an EMBL/GenBank/DDBJ whole genome shotgun (WGS) entry which is preliminary data.</text>
</comment>
<evidence type="ECO:0000256" key="1">
    <source>
        <dbReference type="ARBA" id="ARBA00004448"/>
    </source>
</evidence>
<dbReference type="InterPro" id="IPR048249">
    <property type="entry name" value="KH-I_FUBP1_dom1"/>
</dbReference>
<dbReference type="Gene3D" id="3.30.1370.10">
    <property type="entry name" value="K Homology domain, type 1"/>
    <property type="match status" value="1"/>
</dbReference>
<comment type="similarity">
    <text evidence="2 10">Belongs to the mitochondrial carrier (TC 2.A.29) family.</text>
</comment>
<dbReference type="InterPro" id="IPR002048">
    <property type="entry name" value="EF_hand_dom"/>
</dbReference>